<dbReference type="InterPro" id="IPR014001">
    <property type="entry name" value="Helicase_ATP-bd"/>
</dbReference>
<evidence type="ECO:0000313" key="9">
    <source>
        <dbReference type="Proteomes" id="UP001153712"/>
    </source>
</evidence>
<accession>A0A9N9XUV6</accession>
<dbReference type="InterPro" id="IPR001650">
    <property type="entry name" value="Helicase_C-like"/>
</dbReference>
<dbReference type="InterPro" id="IPR010003">
    <property type="entry name" value="HARP_dom"/>
</dbReference>
<dbReference type="PROSITE" id="PS51194">
    <property type="entry name" value="HELICASE_CTER"/>
    <property type="match status" value="1"/>
</dbReference>
<dbReference type="PROSITE" id="PS51192">
    <property type="entry name" value="HELICASE_ATP_BIND_1"/>
    <property type="match status" value="1"/>
</dbReference>
<comment type="subcellular location">
    <subcellularLocation>
        <location evidence="1">Nucleus</location>
    </subcellularLocation>
</comment>
<dbReference type="GO" id="GO:0016787">
    <property type="term" value="F:hydrolase activity"/>
    <property type="evidence" value="ECO:0007669"/>
    <property type="project" value="UniProtKB-KW"/>
</dbReference>
<keyword evidence="9" id="KW-1185">Reference proteome</keyword>
<keyword evidence="3" id="KW-0539">Nucleus</keyword>
<dbReference type="Gene3D" id="3.40.50.10810">
    <property type="entry name" value="Tandem AAA-ATPase domain"/>
    <property type="match status" value="1"/>
</dbReference>
<protein>
    <recommendedName>
        <fullName evidence="10">SWI/SNF-related matrix-associated actin-dependent regulator of chromatin subfamily A-like protein 1</fullName>
    </recommendedName>
</protein>
<gene>
    <name evidence="8" type="ORF">PHYEVI_LOCUS9194</name>
</gene>
<dbReference type="GO" id="GO:0043596">
    <property type="term" value="C:nuclear replication fork"/>
    <property type="evidence" value="ECO:0007669"/>
    <property type="project" value="TreeGrafter"/>
</dbReference>
<evidence type="ECO:0000259" key="5">
    <source>
        <dbReference type="PROSITE" id="PS51192"/>
    </source>
</evidence>
<dbReference type="OrthoDB" id="2801544at2759"/>
<dbReference type="GO" id="GO:0031297">
    <property type="term" value="P:replication fork processing"/>
    <property type="evidence" value="ECO:0007669"/>
    <property type="project" value="TreeGrafter"/>
</dbReference>
<evidence type="ECO:0000256" key="4">
    <source>
        <dbReference type="PROSITE-ProRule" id="PRU00800"/>
    </source>
</evidence>
<feature type="domain" description="Helicase ATP-binding" evidence="5">
    <location>
        <begin position="120"/>
        <end position="276"/>
    </location>
</feature>
<dbReference type="InterPro" id="IPR038718">
    <property type="entry name" value="SNF2-like_sf"/>
</dbReference>
<dbReference type="Pfam" id="PF07443">
    <property type="entry name" value="HARP"/>
    <property type="match status" value="1"/>
</dbReference>
<dbReference type="InterPro" id="IPR000330">
    <property type="entry name" value="SNF2_N"/>
</dbReference>
<dbReference type="InterPro" id="IPR027417">
    <property type="entry name" value="P-loop_NTPase"/>
</dbReference>
<dbReference type="InterPro" id="IPR049730">
    <property type="entry name" value="SNF2/RAD54-like_C"/>
</dbReference>
<proteinExistence type="inferred from homology"/>
<organism evidence="8 9">
    <name type="scientific">Phyllotreta striolata</name>
    <name type="common">Striped flea beetle</name>
    <name type="synonym">Crioceris striolata</name>
    <dbReference type="NCBI Taxonomy" id="444603"/>
    <lineage>
        <taxon>Eukaryota</taxon>
        <taxon>Metazoa</taxon>
        <taxon>Ecdysozoa</taxon>
        <taxon>Arthropoda</taxon>
        <taxon>Hexapoda</taxon>
        <taxon>Insecta</taxon>
        <taxon>Pterygota</taxon>
        <taxon>Neoptera</taxon>
        <taxon>Endopterygota</taxon>
        <taxon>Coleoptera</taxon>
        <taxon>Polyphaga</taxon>
        <taxon>Cucujiformia</taxon>
        <taxon>Chrysomeloidea</taxon>
        <taxon>Chrysomelidae</taxon>
        <taxon>Galerucinae</taxon>
        <taxon>Alticini</taxon>
        <taxon>Phyllotreta</taxon>
    </lineage>
</organism>
<dbReference type="GO" id="GO:0006281">
    <property type="term" value="P:DNA repair"/>
    <property type="evidence" value="ECO:0007669"/>
    <property type="project" value="TreeGrafter"/>
</dbReference>
<dbReference type="Pfam" id="PF00176">
    <property type="entry name" value="SNF2-rel_dom"/>
    <property type="match status" value="1"/>
</dbReference>
<dbReference type="PROSITE" id="PS51467">
    <property type="entry name" value="HARP"/>
    <property type="match status" value="1"/>
</dbReference>
<dbReference type="GO" id="GO:0005524">
    <property type="term" value="F:ATP binding"/>
    <property type="evidence" value="ECO:0007669"/>
    <property type="project" value="InterPro"/>
</dbReference>
<evidence type="ECO:0000259" key="7">
    <source>
        <dbReference type="PROSITE" id="PS51467"/>
    </source>
</evidence>
<evidence type="ECO:0000256" key="1">
    <source>
        <dbReference type="ARBA" id="ARBA00004123"/>
    </source>
</evidence>
<dbReference type="CDD" id="cd18010">
    <property type="entry name" value="DEXHc_HARP_SMARCAL1"/>
    <property type="match status" value="1"/>
</dbReference>
<dbReference type="SUPFAM" id="SSF52540">
    <property type="entry name" value="P-loop containing nucleoside triphosphate hydrolases"/>
    <property type="match status" value="2"/>
</dbReference>
<sequence length="614" mass="69849">MSVLQFYGASGNNSVKCSLISLERFQVELSGFDDGLINILKTIPSRYYNPQTRIWSFLIKDYELLLQKLEQLKPRIIVEQIPQFALKCIKATNQEVNIEFDKLDPVLAATLLPFQIDGLKFGIDKKGRCLIGDEMGLGKTFQALAIANYYKEDWPLLIITTSTMKTQWEETIVTYLPSIPILQVQYMITAKDYIGESKILIVSYDMMSRCCEKISQRNFGVMIVDESHTLKSFKSKCFLSAAKVASKAKRVILLSGTPALSRPSELYTQLSLLDKSFFGSFYNYSQRYCDAKITKFGRDCNGHSNLQELEVILAKKFMIRRTKEQVMKSIPNKKQEVITLDTKLNELTEEDRKCLNILFQEYQMQKGVNKHAALLTFFGETAKIKIPAICSYIKPLLSRKDKFLIFAHHKVMLNAVENLIKLANIKYIRIDGNTTTDQRKYFIKKFQTDDKYLCAVLSITATNAGISLTAAKLVLFAELHWNPSILSQAEARAHRIGQEETVLIQYLLCPGTADDAIWPMLQEKQRTLSAVGLCRDSFETVAIKKHKSSSDNDVLSQSAITNYLTPTKKPKLESDVFDDGLDEILCKSVIEYNDSKDAELLDDGLDDLFCEIEF</sequence>
<reference evidence="8" key="1">
    <citation type="submission" date="2022-01" db="EMBL/GenBank/DDBJ databases">
        <authorList>
            <person name="King R."/>
        </authorList>
    </citation>
    <scope>NUCLEOTIDE SEQUENCE</scope>
</reference>
<dbReference type="AlphaFoldDB" id="A0A9N9XUV6"/>
<name>A0A9N9XUV6_PHYSR</name>
<dbReference type="EMBL" id="OU900099">
    <property type="protein sequence ID" value="CAG9862890.1"/>
    <property type="molecule type" value="Genomic_DNA"/>
</dbReference>
<feature type="domain" description="HARP" evidence="7">
    <location>
        <begin position="9"/>
        <end position="82"/>
    </location>
</feature>
<evidence type="ECO:0008006" key="10">
    <source>
        <dbReference type="Google" id="ProtNLM"/>
    </source>
</evidence>
<dbReference type="SMART" id="SM00490">
    <property type="entry name" value="HELICc"/>
    <property type="match status" value="1"/>
</dbReference>
<dbReference type="Proteomes" id="UP001153712">
    <property type="component" value="Chromosome 6"/>
</dbReference>
<evidence type="ECO:0000313" key="8">
    <source>
        <dbReference type="EMBL" id="CAG9862890.1"/>
    </source>
</evidence>
<dbReference type="PANTHER" id="PTHR45766">
    <property type="entry name" value="DNA ANNEALING HELICASE AND ENDONUCLEASE ZRANB3 FAMILY MEMBER"/>
    <property type="match status" value="1"/>
</dbReference>
<feature type="domain" description="Helicase C-terminal" evidence="6">
    <location>
        <begin position="392"/>
        <end position="549"/>
    </location>
</feature>
<dbReference type="CDD" id="cd18793">
    <property type="entry name" value="SF2_C_SNF"/>
    <property type="match status" value="1"/>
</dbReference>
<dbReference type="SMART" id="SM00487">
    <property type="entry name" value="DEXDc"/>
    <property type="match status" value="1"/>
</dbReference>
<dbReference type="PANTHER" id="PTHR45766:SF6">
    <property type="entry name" value="SWI_SNF-RELATED MATRIX-ASSOCIATED ACTIN-DEPENDENT REGULATOR OF CHROMATIN SUBFAMILY A-LIKE PROTEIN 1"/>
    <property type="match status" value="1"/>
</dbReference>
<evidence type="ECO:0000259" key="6">
    <source>
        <dbReference type="PROSITE" id="PS51194"/>
    </source>
</evidence>
<evidence type="ECO:0000256" key="2">
    <source>
        <dbReference type="ARBA" id="ARBA00022801"/>
    </source>
</evidence>
<evidence type="ECO:0000256" key="3">
    <source>
        <dbReference type="ARBA" id="ARBA00023242"/>
    </source>
</evidence>
<dbReference type="Pfam" id="PF00271">
    <property type="entry name" value="Helicase_C"/>
    <property type="match status" value="1"/>
</dbReference>
<keyword evidence="2" id="KW-0378">Hydrolase</keyword>
<comment type="similarity">
    <text evidence="4">Belongs to the SNF2/RAD54 helicase family. SMARCAL1 subfamily.</text>
</comment>
<dbReference type="Gene3D" id="3.40.50.300">
    <property type="entry name" value="P-loop containing nucleotide triphosphate hydrolases"/>
    <property type="match status" value="1"/>
</dbReference>